<proteinExistence type="predicted"/>
<reference evidence="4 5" key="2">
    <citation type="journal article" date="2019" name="PLoS Negl. Trop. Dis.">
        <title>Revisiting the worldwide diversity of Leptospira species in the environment.</title>
        <authorList>
            <person name="Vincent A.T."/>
            <person name="Schiettekatte O."/>
            <person name="Bourhy P."/>
            <person name="Veyrier F.J."/>
            <person name="Picardeau M."/>
        </authorList>
    </citation>
    <scope>NUCLEOTIDE SEQUENCE [LARGE SCALE GENOMIC DNA]</scope>
    <source>
        <strain evidence="4">201702690</strain>
        <strain evidence="2 5">SSW18</strain>
    </source>
</reference>
<sequence length="188" mass="21008">MYLNMNQENRHWWLHILIGAIWFAAGISVILFPVQSYLGIALAFSVILILTGSGHLLFAFYNRKNVGLLGWNLALGILDLAAGILLTVHPEITVATLPFVFGMLLIFRSVSLISFAIQIHSSQSYPWGWVLFSGILTLAFAVLILFFPLIGILTIVFWTGVGFMTSGLGNLYFGWKEFQIERASLKKK</sequence>
<evidence type="ECO:0000313" key="3">
    <source>
        <dbReference type="EMBL" id="TGL43366.1"/>
    </source>
</evidence>
<evidence type="ECO:0008006" key="6">
    <source>
        <dbReference type="Google" id="ProtNLM"/>
    </source>
</evidence>
<feature type="transmembrane region" description="Helical" evidence="1">
    <location>
        <begin position="129"/>
        <end position="149"/>
    </location>
</feature>
<name>A0A5F1ZX49_9LEPT</name>
<keyword evidence="1" id="KW-0472">Membrane</keyword>
<dbReference type="EMBL" id="RQER01000011">
    <property type="protein sequence ID" value="TGJ98451.1"/>
    <property type="molecule type" value="Genomic_DNA"/>
</dbReference>
<dbReference type="EMBL" id="RQGC01000001">
    <property type="protein sequence ID" value="TGL43366.1"/>
    <property type="molecule type" value="Genomic_DNA"/>
</dbReference>
<feature type="transmembrane region" description="Helical" evidence="1">
    <location>
        <begin position="38"/>
        <end position="61"/>
    </location>
</feature>
<dbReference type="InterPro" id="IPR005325">
    <property type="entry name" value="DUF308_memb"/>
</dbReference>
<keyword evidence="1" id="KW-1133">Transmembrane helix</keyword>
<comment type="caution">
    <text evidence="2">The sequence shown here is derived from an EMBL/GenBank/DDBJ whole genome shotgun (WGS) entry which is preliminary data.</text>
</comment>
<accession>A0A5F1ZX49</accession>
<feature type="transmembrane region" description="Helical" evidence="1">
    <location>
        <begin position="68"/>
        <end position="88"/>
    </location>
</feature>
<feature type="transmembrane region" description="Helical" evidence="1">
    <location>
        <begin position="12"/>
        <end position="32"/>
    </location>
</feature>
<dbReference type="Proteomes" id="UP000297273">
    <property type="component" value="Unassembled WGS sequence"/>
</dbReference>
<organism evidence="2 5">
    <name type="scientific">Leptospira langatensis</name>
    <dbReference type="NCBI Taxonomy" id="2484983"/>
    <lineage>
        <taxon>Bacteria</taxon>
        <taxon>Pseudomonadati</taxon>
        <taxon>Spirochaetota</taxon>
        <taxon>Spirochaetia</taxon>
        <taxon>Leptospirales</taxon>
        <taxon>Leptospiraceae</taxon>
        <taxon>Leptospira</taxon>
    </lineage>
</organism>
<evidence type="ECO:0000313" key="2">
    <source>
        <dbReference type="EMBL" id="TGJ98451.1"/>
    </source>
</evidence>
<dbReference type="Proteomes" id="UP000297946">
    <property type="component" value="Unassembled WGS sequence"/>
</dbReference>
<feature type="transmembrane region" description="Helical" evidence="1">
    <location>
        <begin position="94"/>
        <end position="117"/>
    </location>
</feature>
<gene>
    <name evidence="2" type="ORF">EHO57_17785</name>
    <name evidence="3" type="ORF">EHQ53_01645</name>
</gene>
<dbReference type="GO" id="GO:0005886">
    <property type="term" value="C:plasma membrane"/>
    <property type="evidence" value="ECO:0007669"/>
    <property type="project" value="TreeGrafter"/>
</dbReference>
<dbReference type="PANTHER" id="PTHR34989:SF1">
    <property type="entry name" value="PROTEIN HDED"/>
    <property type="match status" value="1"/>
</dbReference>
<evidence type="ECO:0000256" key="1">
    <source>
        <dbReference type="SAM" id="Phobius"/>
    </source>
</evidence>
<keyword evidence="4" id="KW-1185">Reference proteome</keyword>
<dbReference type="AlphaFoldDB" id="A0A5F1ZX49"/>
<evidence type="ECO:0000313" key="5">
    <source>
        <dbReference type="Proteomes" id="UP000297946"/>
    </source>
</evidence>
<dbReference type="InterPro" id="IPR052712">
    <property type="entry name" value="Acid_resist_chaperone_HdeD"/>
</dbReference>
<dbReference type="OrthoDB" id="1765250at2"/>
<reference evidence="3" key="1">
    <citation type="submission" date="2018-10" db="EMBL/GenBank/DDBJ databases">
        <authorList>
            <person name="Vincent A.T."/>
            <person name="Schiettekatte O."/>
            <person name="Bourhy P."/>
            <person name="Veyrier F.J."/>
            <person name="Picardeau M."/>
        </authorList>
    </citation>
    <scope>NUCLEOTIDE SEQUENCE</scope>
    <source>
        <strain evidence="3">201702690</strain>
    </source>
</reference>
<feature type="transmembrane region" description="Helical" evidence="1">
    <location>
        <begin position="155"/>
        <end position="175"/>
    </location>
</feature>
<dbReference type="Pfam" id="PF03729">
    <property type="entry name" value="DUF308"/>
    <property type="match status" value="1"/>
</dbReference>
<protein>
    <recommendedName>
        <fullName evidence="6">HdeD family acid-resistance protein</fullName>
    </recommendedName>
</protein>
<evidence type="ECO:0000313" key="4">
    <source>
        <dbReference type="Proteomes" id="UP000297273"/>
    </source>
</evidence>
<dbReference type="PANTHER" id="PTHR34989">
    <property type="entry name" value="PROTEIN HDED"/>
    <property type="match status" value="1"/>
</dbReference>
<keyword evidence="1" id="KW-0812">Transmembrane</keyword>